<name>A0A137NS89_CONC2</name>
<dbReference type="EMBL" id="KQ964840">
    <property type="protein sequence ID" value="KXN65633.1"/>
    <property type="molecule type" value="Genomic_DNA"/>
</dbReference>
<sequence>MKKINLSSQPDYSAWEYLPEHDTLSQYLNSSDIIMLSMVCKNYRKQLLVLIFSKLNLVGFPLAYNGSYLYKCYWNAVSLDSSLGVLKFILDSKLLNVREVTLDSYFNSKFSKKFVNFLPNITKLIFYPAYIRVNLSTLSTILNGLKQLKHVEFNIELDEEINFNTRTQVFPQSLTSIRINTPIYAPSFLRIFRYY</sequence>
<accession>A0A137NS89</accession>
<dbReference type="AlphaFoldDB" id="A0A137NS89"/>
<reference evidence="1 2" key="1">
    <citation type="journal article" date="2015" name="Genome Biol. Evol.">
        <title>Phylogenomic analyses indicate that early fungi evolved digesting cell walls of algal ancestors of land plants.</title>
        <authorList>
            <person name="Chang Y."/>
            <person name="Wang S."/>
            <person name="Sekimoto S."/>
            <person name="Aerts A.L."/>
            <person name="Choi C."/>
            <person name="Clum A."/>
            <person name="LaButti K.M."/>
            <person name="Lindquist E.A."/>
            <person name="Yee Ngan C."/>
            <person name="Ohm R.A."/>
            <person name="Salamov A.A."/>
            <person name="Grigoriev I.V."/>
            <person name="Spatafora J.W."/>
            <person name="Berbee M.L."/>
        </authorList>
    </citation>
    <scope>NUCLEOTIDE SEQUENCE [LARGE SCALE GENOMIC DNA]</scope>
    <source>
        <strain evidence="1 2">NRRL 28638</strain>
    </source>
</reference>
<evidence type="ECO:0008006" key="3">
    <source>
        <dbReference type="Google" id="ProtNLM"/>
    </source>
</evidence>
<gene>
    <name evidence="1" type="ORF">CONCODRAFT_12711</name>
</gene>
<dbReference type="Proteomes" id="UP000070444">
    <property type="component" value="Unassembled WGS sequence"/>
</dbReference>
<evidence type="ECO:0000313" key="2">
    <source>
        <dbReference type="Proteomes" id="UP000070444"/>
    </source>
</evidence>
<protein>
    <recommendedName>
        <fullName evidence="3">F-box domain-containing protein</fullName>
    </recommendedName>
</protein>
<proteinExistence type="predicted"/>
<organism evidence="1 2">
    <name type="scientific">Conidiobolus coronatus (strain ATCC 28846 / CBS 209.66 / NRRL 28638)</name>
    <name type="common">Delacroixia coronata</name>
    <dbReference type="NCBI Taxonomy" id="796925"/>
    <lineage>
        <taxon>Eukaryota</taxon>
        <taxon>Fungi</taxon>
        <taxon>Fungi incertae sedis</taxon>
        <taxon>Zoopagomycota</taxon>
        <taxon>Entomophthoromycotina</taxon>
        <taxon>Entomophthoromycetes</taxon>
        <taxon>Entomophthorales</taxon>
        <taxon>Ancylistaceae</taxon>
        <taxon>Conidiobolus</taxon>
    </lineage>
</organism>
<keyword evidence="2" id="KW-1185">Reference proteome</keyword>
<evidence type="ECO:0000313" key="1">
    <source>
        <dbReference type="EMBL" id="KXN65633.1"/>
    </source>
</evidence>